<proteinExistence type="predicted"/>
<evidence type="ECO:0000313" key="2">
    <source>
        <dbReference type="Proteomes" id="UP001596203"/>
    </source>
</evidence>
<evidence type="ECO:0008006" key="3">
    <source>
        <dbReference type="Google" id="ProtNLM"/>
    </source>
</evidence>
<gene>
    <name evidence="1" type="ORF">ACFP2T_27580</name>
</gene>
<evidence type="ECO:0000313" key="1">
    <source>
        <dbReference type="EMBL" id="MFC6019947.1"/>
    </source>
</evidence>
<name>A0ABW1KFR9_9ACTN</name>
<comment type="caution">
    <text evidence="1">The sequence shown here is derived from an EMBL/GenBank/DDBJ whole genome shotgun (WGS) entry which is preliminary data.</text>
</comment>
<organism evidence="1 2">
    <name type="scientific">Plantactinospora solaniradicis</name>
    <dbReference type="NCBI Taxonomy" id="1723736"/>
    <lineage>
        <taxon>Bacteria</taxon>
        <taxon>Bacillati</taxon>
        <taxon>Actinomycetota</taxon>
        <taxon>Actinomycetes</taxon>
        <taxon>Micromonosporales</taxon>
        <taxon>Micromonosporaceae</taxon>
        <taxon>Plantactinospora</taxon>
    </lineage>
</organism>
<accession>A0ABW1KFR9</accession>
<keyword evidence="2" id="KW-1185">Reference proteome</keyword>
<sequence length="108" mass="11178">MADVPQLQLFEIVELTPGSLSGTVRCVAGTVRLGDRVELLPAAGRPVAEGLTISAIEYAGGIPMEFVDLGRTALVTVTGLIDEAALRAMVAGNAPDQVVPADLRLIVP</sequence>
<dbReference type="RefSeq" id="WP_377426497.1">
    <property type="nucleotide sequence ID" value="NZ_JBHSPR010000023.1"/>
</dbReference>
<dbReference type="EMBL" id="JBHSPR010000023">
    <property type="protein sequence ID" value="MFC6019947.1"/>
    <property type="molecule type" value="Genomic_DNA"/>
</dbReference>
<protein>
    <recommendedName>
        <fullName evidence="3">Translation elongation factor EFTu-like domain-containing protein</fullName>
    </recommendedName>
</protein>
<dbReference type="Proteomes" id="UP001596203">
    <property type="component" value="Unassembled WGS sequence"/>
</dbReference>
<reference evidence="2" key="1">
    <citation type="journal article" date="2019" name="Int. J. Syst. Evol. Microbiol.">
        <title>The Global Catalogue of Microorganisms (GCM) 10K type strain sequencing project: providing services to taxonomists for standard genome sequencing and annotation.</title>
        <authorList>
            <consortium name="The Broad Institute Genomics Platform"/>
            <consortium name="The Broad Institute Genome Sequencing Center for Infectious Disease"/>
            <person name="Wu L."/>
            <person name="Ma J."/>
        </authorList>
    </citation>
    <scope>NUCLEOTIDE SEQUENCE [LARGE SCALE GENOMIC DNA]</scope>
    <source>
        <strain evidence="2">ZS-35-S2</strain>
    </source>
</reference>